<name>A0ABN8HWF5_9NEOP</name>
<protein>
    <submittedName>
        <fullName evidence="1">Uncharacterized protein</fullName>
    </submittedName>
</protein>
<accession>A0ABN8HWF5</accession>
<gene>
    <name evidence="1" type="ORF">IPOD504_LOCUS2936</name>
</gene>
<feature type="non-terminal residue" evidence="1">
    <location>
        <position position="1"/>
    </location>
</feature>
<dbReference type="InterPro" id="IPR011032">
    <property type="entry name" value="GroES-like_sf"/>
</dbReference>
<keyword evidence="2" id="KW-1185">Reference proteome</keyword>
<dbReference type="Proteomes" id="UP000837857">
    <property type="component" value="Chromosome 13"/>
</dbReference>
<reference evidence="1" key="1">
    <citation type="submission" date="2022-03" db="EMBL/GenBank/DDBJ databases">
        <authorList>
            <person name="Martin H S."/>
        </authorList>
    </citation>
    <scope>NUCLEOTIDE SEQUENCE</scope>
</reference>
<sequence>MGLVPEGSISSYVEADSTLLWPVPNHWGLEEAATVILPYVHAYYCILKDENIGCINAEAYHQVVLENTDNNLCDIVFNSASGALRETFFKFVGQCGVFLDVNKHDVFMNSDYNFGNNSVTSLSISAALNGLELGIEYGYTKVLAINKKEKRRDKKSQVLNKVTDILGVKDLDQIDGKVALGEIITNINILEEIRTLVKNEFRLNHTLQCLEKISLESLKNTIRNARNITKQKFGDGIAAFISTIEDEIDVTTTDYFRTMPTLMSRNLEVSYS</sequence>
<evidence type="ECO:0000313" key="1">
    <source>
        <dbReference type="EMBL" id="CAH2041140.1"/>
    </source>
</evidence>
<evidence type="ECO:0000313" key="2">
    <source>
        <dbReference type="Proteomes" id="UP000837857"/>
    </source>
</evidence>
<dbReference type="Gene3D" id="3.90.180.10">
    <property type="entry name" value="Medium-chain alcohol dehydrogenases, catalytic domain"/>
    <property type="match status" value="2"/>
</dbReference>
<dbReference type="EMBL" id="OW152825">
    <property type="protein sequence ID" value="CAH2041140.1"/>
    <property type="molecule type" value="Genomic_DNA"/>
</dbReference>
<organism evidence="1 2">
    <name type="scientific">Iphiclides podalirius</name>
    <name type="common">scarce swallowtail</name>
    <dbReference type="NCBI Taxonomy" id="110791"/>
    <lineage>
        <taxon>Eukaryota</taxon>
        <taxon>Metazoa</taxon>
        <taxon>Ecdysozoa</taxon>
        <taxon>Arthropoda</taxon>
        <taxon>Hexapoda</taxon>
        <taxon>Insecta</taxon>
        <taxon>Pterygota</taxon>
        <taxon>Neoptera</taxon>
        <taxon>Endopterygota</taxon>
        <taxon>Lepidoptera</taxon>
        <taxon>Glossata</taxon>
        <taxon>Ditrysia</taxon>
        <taxon>Papilionoidea</taxon>
        <taxon>Papilionidae</taxon>
        <taxon>Papilioninae</taxon>
        <taxon>Iphiclides</taxon>
    </lineage>
</organism>
<proteinExistence type="predicted"/>
<dbReference type="SUPFAM" id="SSF50129">
    <property type="entry name" value="GroES-like"/>
    <property type="match status" value="1"/>
</dbReference>